<sequence length="340" mass="37004">MTETRLFVPAIEDYLGPGERRFFGGGFRRVEQRLRDIRVSCGPESTRLSAQASVNYPRDWSAKGSRAELAPHLSTIDALVLGARVSEILLVHAYGLDPGARSRMWLRRARVRAGGRPQEDLGTLSLRSAGHVAESVPIADGARVSRVESHIGSMTVACEVQHEEGGGYRSGVADVHHADADRALGEPYGQYFAELFRHRRQHIGHLLVDSAAGQVDASVRITPAPGEGPYFNTGMEAAYAPSASMIDAITVMGQLVQVLLYELDGIDRSGSDTLWLRLAELATDLPLRPLDGAFPVRTTIEDSRVLILAGDSWRVCDLGYAFHGITGTYSVAHRLPPRGL</sequence>
<dbReference type="OrthoDB" id="4919083at2"/>
<keyword evidence="2" id="KW-1185">Reference proteome</keyword>
<dbReference type="Pfam" id="PF05655">
    <property type="entry name" value="AvrD"/>
    <property type="match status" value="1"/>
</dbReference>
<reference evidence="1 2" key="1">
    <citation type="submission" date="2015-10" db="EMBL/GenBank/DDBJ databases">
        <title>Draft genome sequence of Streptomyces sp. RV15, isolated from a marine sponge.</title>
        <authorList>
            <person name="Ruckert C."/>
            <person name="Abdelmohsen U.R."/>
            <person name="Winkler A."/>
            <person name="Hentschel U."/>
            <person name="Kalinowski J."/>
            <person name="Kampfer P."/>
            <person name="Glaeser S."/>
        </authorList>
    </citation>
    <scope>NUCLEOTIDE SEQUENCE [LARGE SCALE GENOMIC DNA]</scope>
    <source>
        <strain evidence="1 2">RV15</strain>
    </source>
</reference>
<dbReference type="STRING" id="909626.AQJ91_03035"/>
<dbReference type="InterPro" id="IPR008799">
    <property type="entry name" value="Pseudomon_AvrD"/>
</dbReference>
<dbReference type="EMBL" id="LMXB01000013">
    <property type="protein sequence ID" value="KUO22596.1"/>
    <property type="molecule type" value="Genomic_DNA"/>
</dbReference>
<evidence type="ECO:0000313" key="2">
    <source>
        <dbReference type="Proteomes" id="UP000053260"/>
    </source>
</evidence>
<dbReference type="Proteomes" id="UP000053260">
    <property type="component" value="Unassembled WGS sequence"/>
</dbReference>
<organism evidence="1 2">
    <name type="scientific">Streptomyces dysideae</name>
    <dbReference type="NCBI Taxonomy" id="909626"/>
    <lineage>
        <taxon>Bacteria</taxon>
        <taxon>Bacillati</taxon>
        <taxon>Actinomycetota</taxon>
        <taxon>Actinomycetes</taxon>
        <taxon>Kitasatosporales</taxon>
        <taxon>Streptomycetaceae</taxon>
        <taxon>Streptomyces</taxon>
    </lineage>
</organism>
<gene>
    <name evidence="1" type="ORF">AQJ91_03035</name>
</gene>
<proteinExistence type="predicted"/>
<accession>A0A117S2T7</accession>
<evidence type="ECO:0008006" key="3">
    <source>
        <dbReference type="Google" id="ProtNLM"/>
    </source>
</evidence>
<comment type="caution">
    <text evidence="1">The sequence shown here is derived from an EMBL/GenBank/DDBJ whole genome shotgun (WGS) entry which is preliminary data.</text>
</comment>
<dbReference type="RefSeq" id="WP_067015830.1">
    <property type="nucleotide sequence ID" value="NZ_KQ949075.1"/>
</dbReference>
<dbReference type="AlphaFoldDB" id="A0A117S2T7"/>
<name>A0A117S2T7_9ACTN</name>
<evidence type="ECO:0000313" key="1">
    <source>
        <dbReference type="EMBL" id="KUO22596.1"/>
    </source>
</evidence>
<protein>
    <recommendedName>
        <fullName evidence="3">Avirulence D protein (AvrD)</fullName>
    </recommendedName>
</protein>